<evidence type="ECO:0000313" key="2">
    <source>
        <dbReference type="WBParaSite" id="ALUE_0001796801-mRNA-1"/>
    </source>
</evidence>
<accession>A0A0M3IHP8</accession>
<name>A0A0M3IHP8_ASCLU</name>
<reference evidence="2" key="1">
    <citation type="submission" date="2017-02" db="UniProtKB">
        <authorList>
            <consortium name="WormBaseParasite"/>
        </authorList>
    </citation>
    <scope>IDENTIFICATION</scope>
</reference>
<keyword evidence="1" id="KW-1185">Reference proteome</keyword>
<dbReference type="WBParaSite" id="ALUE_0001796801-mRNA-1">
    <property type="protein sequence ID" value="ALUE_0001796801-mRNA-1"/>
    <property type="gene ID" value="ALUE_0001796801"/>
</dbReference>
<sequence>LRNFSPLKEEQNSDIKGISNRDRCQLSPQGRNNFRRGMDLLGIKSCTLIWLIICVSDNCATMIFDKKCLCLVTSI</sequence>
<evidence type="ECO:0000313" key="1">
    <source>
        <dbReference type="Proteomes" id="UP000036681"/>
    </source>
</evidence>
<dbReference type="Proteomes" id="UP000036681">
    <property type="component" value="Unplaced"/>
</dbReference>
<dbReference type="AlphaFoldDB" id="A0A0M3IHP8"/>
<protein>
    <submittedName>
        <fullName evidence="2">Ovule protein</fullName>
    </submittedName>
</protein>
<organism evidence="1 2">
    <name type="scientific">Ascaris lumbricoides</name>
    <name type="common">Giant roundworm</name>
    <dbReference type="NCBI Taxonomy" id="6252"/>
    <lineage>
        <taxon>Eukaryota</taxon>
        <taxon>Metazoa</taxon>
        <taxon>Ecdysozoa</taxon>
        <taxon>Nematoda</taxon>
        <taxon>Chromadorea</taxon>
        <taxon>Rhabditida</taxon>
        <taxon>Spirurina</taxon>
        <taxon>Ascaridomorpha</taxon>
        <taxon>Ascaridoidea</taxon>
        <taxon>Ascarididae</taxon>
        <taxon>Ascaris</taxon>
    </lineage>
</organism>
<proteinExistence type="predicted"/>